<comment type="subcellular location">
    <subcellularLocation>
        <location evidence="2">Cell inner membrane</location>
    </subcellularLocation>
    <subcellularLocation>
        <location evidence="3">Cell membrane</location>
        <topology evidence="3">Multi-pass membrane protein</topology>
    </subcellularLocation>
</comment>
<dbReference type="Pfam" id="PF02518">
    <property type="entry name" value="HATPase_c"/>
    <property type="match status" value="1"/>
</dbReference>
<evidence type="ECO:0000256" key="13">
    <source>
        <dbReference type="ARBA" id="ARBA00023012"/>
    </source>
</evidence>
<keyword evidence="11" id="KW-0067">ATP-binding</keyword>
<evidence type="ECO:0000313" key="18">
    <source>
        <dbReference type="EMBL" id="MCA2014577.1"/>
    </source>
</evidence>
<dbReference type="InterPro" id="IPR036890">
    <property type="entry name" value="HATPase_C_sf"/>
</dbReference>
<keyword evidence="15" id="KW-0472">Membrane</keyword>
<organism evidence="18 19">
    <name type="scientific">Vibrio tritonius</name>
    <dbReference type="NCBI Taxonomy" id="1435069"/>
    <lineage>
        <taxon>Bacteria</taxon>
        <taxon>Pseudomonadati</taxon>
        <taxon>Pseudomonadota</taxon>
        <taxon>Gammaproteobacteria</taxon>
        <taxon>Vibrionales</taxon>
        <taxon>Vibrionaceae</taxon>
        <taxon>Vibrio</taxon>
    </lineage>
</organism>
<feature type="transmembrane region" description="Helical" evidence="15">
    <location>
        <begin position="7"/>
        <end position="30"/>
    </location>
</feature>
<evidence type="ECO:0000256" key="14">
    <source>
        <dbReference type="SAM" id="Coils"/>
    </source>
</evidence>
<dbReference type="PROSITE" id="PS50109">
    <property type="entry name" value="HIS_KIN"/>
    <property type="match status" value="1"/>
</dbReference>
<proteinExistence type="predicted"/>
<evidence type="ECO:0000256" key="3">
    <source>
        <dbReference type="ARBA" id="ARBA00004651"/>
    </source>
</evidence>
<keyword evidence="7" id="KW-0808">Transferase</keyword>
<dbReference type="InterPro" id="IPR005467">
    <property type="entry name" value="His_kinase_dom"/>
</dbReference>
<feature type="domain" description="Histidine kinase" evidence="16">
    <location>
        <begin position="289"/>
        <end position="537"/>
    </location>
</feature>
<evidence type="ECO:0000256" key="12">
    <source>
        <dbReference type="ARBA" id="ARBA00022989"/>
    </source>
</evidence>
<keyword evidence="12 15" id="KW-1133">Transmembrane helix</keyword>
<dbReference type="PRINTS" id="PR00344">
    <property type="entry name" value="BCTRLSENSOR"/>
</dbReference>
<evidence type="ECO:0000256" key="6">
    <source>
        <dbReference type="ARBA" id="ARBA00022553"/>
    </source>
</evidence>
<comment type="caution">
    <text evidence="18">The sequence shown here is derived from an EMBL/GenBank/DDBJ whole genome shotgun (WGS) entry which is preliminary data.</text>
</comment>
<evidence type="ECO:0000256" key="4">
    <source>
        <dbReference type="ARBA" id="ARBA00012438"/>
    </source>
</evidence>
<evidence type="ECO:0000256" key="10">
    <source>
        <dbReference type="ARBA" id="ARBA00022777"/>
    </source>
</evidence>
<feature type="domain" description="HAMP" evidence="17">
    <location>
        <begin position="174"/>
        <end position="226"/>
    </location>
</feature>
<dbReference type="CDD" id="cd00075">
    <property type="entry name" value="HATPase"/>
    <property type="match status" value="1"/>
</dbReference>
<keyword evidence="13" id="KW-0902">Two-component regulatory system</keyword>
<dbReference type="SUPFAM" id="SSF55874">
    <property type="entry name" value="ATPase domain of HSP90 chaperone/DNA topoisomerase II/histidine kinase"/>
    <property type="match status" value="1"/>
</dbReference>
<dbReference type="InterPro" id="IPR003660">
    <property type="entry name" value="HAMP_dom"/>
</dbReference>
<dbReference type="EC" id="2.7.13.3" evidence="4"/>
<accession>A0ABS7YHS7</accession>
<keyword evidence="9" id="KW-0547">Nucleotide-binding</keyword>
<sequence length="537" mass="60174">MSLRFKTIIGIALIELISLSILLTLTLRYLTDTNYQGLEQRVESTINLYRSAIKNPVLSYDLATLNDYTETLMQNKDIEYVAVLNKNGLILATAGNYPKSFTRSMLESSVTEVNDSVYDVSRPLKDAGIYYGTIWMGFNMNALNAKIKQAKNLSLAIIIGEILLVAVFSYILGNLLTKRLARLNYAATEIAQGNLDVSLTIEGSDEVSSLSNAFNHMITQLQASKHTNLTYQKQLEDINNSLEEKVNKRTSELLAVNSRLSQTNEALQEAQHKLVETEKMASLGIMAAGFAHEINNPAGVISGNLTVCLNYVDLYKELIGRQHTLLKEHLSEEQREEINKWSQLNDIAFIDQDFPDSIHDAIKCIERIHDIVQALQHYSTDRNDARETLIPVDLFPSINRALNQVYSDKSVKITMSPNLQNLPRILGIPREIDRLCKEVLKNAIQSCISSERSDKHVSIIGDYTDESIILKIKDNGLGIREKDLKHVFDPFYTTLPVGKGMGLGLTYVYDIVRHVGGNIEINNSVNGVEVIITLPLI</sequence>
<dbReference type="Pfam" id="PF00672">
    <property type="entry name" value="HAMP"/>
    <property type="match status" value="1"/>
</dbReference>
<dbReference type="PANTHER" id="PTHR43065:SF10">
    <property type="entry name" value="PEROXIDE STRESS-ACTIVATED HISTIDINE KINASE MAK3"/>
    <property type="match status" value="1"/>
</dbReference>
<dbReference type="Gene3D" id="6.10.340.10">
    <property type="match status" value="1"/>
</dbReference>
<dbReference type="RefSeq" id="WP_225249206.1">
    <property type="nucleotide sequence ID" value="NZ_JAIWIU010000004.1"/>
</dbReference>
<evidence type="ECO:0000256" key="8">
    <source>
        <dbReference type="ARBA" id="ARBA00022692"/>
    </source>
</evidence>
<evidence type="ECO:0000256" key="9">
    <source>
        <dbReference type="ARBA" id="ARBA00022741"/>
    </source>
</evidence>
<dbReference type="InterPro" id="IPR029151">
    <property type="entry name" value="Sensor-like_sf"/>
</dbReference>
<dbReference type="Gene3D" id="3.30.565.10">
    <property type="entry name" value="Histidine kinase-like ATPase, C-terminal domain"/>
    <property type="match status" value="1"/>
</dbReference>
<keyword evidence="19" id="KW-1185">Reference proteome</keyword>
<dbReference type="EMBL" id="JAIWIU010000004">
    <property type="protein sequence ID" value="MCA2014577.1"/>
    <property type="molecule type" value="Genomic_DNA"/>
</dbReference>
<dbReference type="SMART" id="SM00387">
    <property type="entry name" value="HATPase_c"/>
    <property type="match status" value="1"/>
</dbReference>
<keyword evidence="6" id="KW-0597">Phosphoprotein</keyword>
<reference evidence="19" key="1">
    <citation type="submission" date="2023-07" db="EMBL/GenBank/DDBJ databases">
        <title>Molecular identification of indigenous halophilic bacteria isolated from red sea cost, biodegradation of synthetic dyes and assessment of degraded metabolite toxicity.</title>
        <authorList>
            <person name="Chaieb K."/>
            <person name="Altayb H.N."/>
        </authorList>
    </citation>
    <scope>NUCLEOTIDE SEQUENCE [LARGE SCALE GENOMIC DNA]</scope>
    <source>
        <strain evidence="19">K20</strain>
    </source>
</reference>
<keyword evidence="10" id="KW-0418">Kinase</keyword>
<protein>
    <recommendedName>
        <fullName evidence="4">histidine kinase</fullName>
        <ecNumber evidence="4">2.7.13.3</ecNumber>
    </recommendedName>
</protein>
<keyword evidence="14" id="KW-0175">Coiled coil</keyword>
<comment type="catalytic activity">
    <reaction evidence="1">
        <text>ATP + protein L-histidine = ADP + protein N-phospho-L-histidine.</text>
        <dbReference type="EC" id="2.7.13.3"/>
    </reaction>
</comment>
<gene>
    <name evidence="18" type="ORF">LDJ79_00545</name>
</gene>
<keyword evidence="8 15" id="KW-0812">Transmembrane</keyword>
<dbReference type="PANTHER" id="PTHR43065">
    <property type="entry name" value="SENSOR HISTIDINE KINASE"/>
    <property type="match status" value="1"/>
</dbReference>
<dbReference type="InterPro" id="IPR003594">
    <property type="entry name" value="HATPase_dom"/>
</dbReference>
<dbReference type="SUPFAM" id="SSF158472">
    <property type="entry name" value="HAMP domain-like"/>
    <property type="match status" value="1"/>
</dbReference>
<dbReference type="Proteomes" id="UP001199044">
    <property type="component" value="Unassembled WGS sequence"/>
</dbReference>
<evidence type="ECO:0000256" key="2">
    <source>
        <dbReference type="ARBA" id="ARBA00004533"/>
    </source>
</evidence>
<evidence type="ECO:0000256" key="7">
    <source>
        <dbReference type="ARBA" id="ARBA00022679"/>
    </source>
</evidence>
<feature type="coiled-coil region" evidence="14">
    <location>
        <begin position="228"/>
        <end position="280"/>
    </location>
</feature>
<keyword evidence="5" id="KW-1003">Cell membrane</keyword>
<dbReference type="SMART" id="SM00304">
    <property type="entry name" value="HAMP"/>
    <property type="match status" value="1"/>
</dbReference>
<evidence type="ECO:0000313" key="19">
    <source>
        <dbReference type="Proteomes" id="UP001199044"/>
    </source>
</evidence>
<evidence type="ECO:0000256" key="11">
    <source>
        <dbReference type="ARBA" id="ARBA00022840"/>
    </source>
</evidence>
<dbReference type="CDD" id="cd06225">
    <property type="entry name" value="HAMP"/>
    <property type="match status" value="1"/>
</dbReference>
<evidence type="ECO:0000256" key="1">
    <source>
        <dbReference type="ARBA" id="ARBA00000085"/>
    </source>
</evidence>
<evidence type="ECO:0000259" key="17">
    <source>
        <dbReference type="PROSITE" id="PS50885"/>
    </source>
</evidence>
<dbReference type="SUPFAM" id="SSF103190">
    <property type="entry name" value="Sensory domain-like"/>
    <property type="match status" value="1"/>
</dbReference>
<dbReference type="InterPro" id="IPR004358">
    <property type="entry name" value="Sig_transdc_His_kin-like_C"/>
</dbReference>
<feature type="transmembrane region" description="Helical" evidence="15">
    <location>
        <begin position="153"/>
        <end position="173"/>
    </location>
</feature>
<dbReference type="Gene3D" id="1.10.287.130">
    <property type="match status" value="1"/>
</dbReference>
<evidence type="ECO:0000256" key="15">
    <source>
        <dbReference type="SAM" id="Phobius"/>
    </source>
</evidence>
<name>A0ABS7YHS7_9VIBR</name>
<dbReference type="PROSITE" id="PS50885">
    <property type="entry name" value="HAMP"/>
    <property type="match status" value="1"/>
</dbReference>
<evidence type="ECO:0000256" key="5">
    <source>
        <dbReference type="ARBA" id="ARBA00022475"/>
    </source>
</evidence>
<evidence type="ECO:0000259" key="16">
    <source>
        <dbReference type="PROSITE" id="PS50109"/>
    </source>
</evidence>